<dbReference type="EMBL" id="JAQIZT010000009">
    <property type="protein sequence ID" value="KAJ6985160.1"/>
    <property type="molecule type" value="Genomic_DNA"/>
</dbReference>
<reference evidence="2" key="1">
    <citation type="journal article" date="2023" name="Mol. Ecol. Resour.">
        <title>Chromosome-level genome assembly of a triploid poplar Populus alba 'Berolinensis'.</title>
        <authorList>
            <person name="Chen S."/>
            <person name="Yu Y."/>
            <person name="Wang X."/>
            <person name="Wang S."/>
            <person name="Zhang T."/>
            <person name="Zhou Y."/>
            <person name="He R."/>
            <person name="Meng N."/>
            <person name="Wang Y."/>
            <person name="Liu W."/>
            <person name="Liu Z."/>
            <person name="Liu J."/>
            <person name="Guo Q."/>
            <person name="Huang H."/>
            <person name="Sederoff R.R."/>
            <person name="Wang G."/>
            <person name="Qu G."/>
            <person name="Chen S."/>
        </authorList>
    </citation>
    <scope>NUCLEOTIDE SEQUENCE</scope>
    <source>
        <strain evidence="2">SC-2020</strain>
    </source>
</reference>
<proteinExistence type="predicted"/>
<sequence>MAARVEAEDWRSFPRGKVQKIGERPPPGQRSIHTASDMAKDGKDCRERNRGRGVVFVAEAELLMEDDGWGLQR</sequence>
<evidence type="ECO:0000313" key="3">
    <source>
        <dbReference type="Proteomes" id="UP001164929"/>
    </source>
</evidence>
<keyword evidence="3" id="KW-1185">Reference proteome</keyword>
<feature type="region of interest" description="Disordered" evidence="1">
    <location>
        <begin position="14"/>
        <end position="46"/>
    </location>
</feature>
<dbReference type="AlphaFoldDB" id="A0AAD6QBU4"/>
<protein>
    <submittedName>
        <fullName evidence="2">Uncharacterized protein</fullName>
    </submittedName>
</protein>
<gene>
    <name evidence="2" type="ORF">NC653_023209</name>
</gene>
<accession>A0AAD6QBU4</accession>
<evidence type="ECO:0000313" key="2">
    <source>
        <dbReference type="EMBL" id="KAJ6985160.1"/>
    </source>
</evidence>
<organism evidence="2 3">
    <name type="scientific">Populus alba x Populus x berolinensis</name>
    <dbReference type="NCBI Taxonomy" id="444605"/>
    <lineage>
        <taxon>Eukaryota</taxon>
        <taxon>Viridiplantae</taxon>
        <taxon>Streptophyta</taxon>
        <taxon>Embryophyta</taxon>
        <taxon>Tracheophyta</taxon>
        <taxon>Spermatophyta</taxon>
        <taxon>Magnoliopsida</taxon>
        <taxon>eudicotyledons</taxon>
        <taxon>Gunneridae</taxon>
        <taxon>Pentapetalae</taxon>
        <taxon>rosids</taxon>
        <taxon>fabids</taxon>
        <taxon>Malpighiales</taxon>
        <taxon>Salicaceae</taxon>
        <taxon>Saliceae</taxon>
        <taxon>Populus</taxon>
    </lineage>
</organism>
<dbReference type="Proteomes" id="UP001164929">
    <property type="component" value="Chromosome 9"/>
</dbReference>
<name>A0AAD6QBU4_9ROSI</name>
<comment type="caution">
    <text evidence="2">The sequence shown here is derived from an EMBL/GenBank/DDBJ whole genome shotgun (WGS) entry which is preliminary data.</text>
</comment>
<evidence type="ECO:0000256" key="1">
    <source>
        <dbReference type="SAM" id="MobiDB-lite"/>
    </source>
</evidence>